<feature type="non-terminal residue" evidence="1">
    <location>
        <position position="1"/>
    </location>
</feature>
<protein>
    <submittedName>
        <fullName evidence="1">Uncharacterized protein</fullName>
    </submittedName>
</protein>
<name>A0A699X3Z5_TANCI</name>
<organism evidence="1">
    <name type="scientific">Tanacetum cinerariifolium</name>
    <name type="common">Dalmatian daisy</name>
    <name type="synonym">Chrysanthemum cinerariifolium</name>
    <dbReference type="NCBI Taxonomy" id="118510"/>
    <lineage>
        <taxon>Eukaryota</taxon>
        <taxon>Viridiplantae</taxon>
        <taxon>Streptophyta</taxon>
        <taxon>Embryophyta</taxon>
        <taxon>Tracheophyta</taxon>
        <taxon>Spermatophyta</taxon>
        <taxon>Magnoliopsida</taxon>
        <taxon>eudicotyledons</taxon>
        <taxon>Gunneridae</taxon>
        <taxon>Pentapetalae</taxon>
        <taxon>asterids</taxon>
        <taxon>campanulids</taxon>
        <taxon>Asterales</taxon>
        <taxon>Asteraceae</taxon>
        <taxon>Asteroideae</taxon>
        <taxon>Anthemideae</taxon>
        <taxon>Anthemidinae</taxon>
        <taxon>Tanacetum</taxon>
    </lineage>
</organism>
<comment type="caution">
    <text evidence="1">The sequence shown here is derived from an EMBL/GenBank/DDBJ whole genome shotgun (WGS) entry which is preliminary data.</text>
</comment>
<evidence type="ECO:0000313" key="1">
    <source>
        <dbReference type="EMBL" id="GFD52616.1"/>
    </source>
</evidence>
<proteinExistence type="predicted"/>
<accession>A0A699X3Z5</accession>
<gene>
    <name evidence="1" type="ORF">Tci_924585</name>
</gene>
<dbReference type="EMBL" id="BKCJ011784489">
    <property type="protein sequence ID" value="GFD52616.1"/>
    <property type="molecule type" value="Genomic_DNA"/>
</dbReference>
<dbReference type="AlphaFoldDB" id="A0A699X3Z5"/>
<sequence>GGRVSIAGHVGQAAAGLGRGRQLERALVVGHRKVVTHATAGSTVSSFIPNHFAADASAAGRELGTPAGQGVGAASWEVGVRLPIIYPIARAVVARGAAHRYAQQRR</sequence>
<reference evidence="1" key="1">
    <citation type="journal article" date="2019" name="Sci. Rep.">
        <title>Draft genome of Tanacetum cinerariifolium, the natural source of mosquito coil.</title>
        <authorList>
            <person name="Yamashiro T."/>
            <person name="Shiraishi A."/>
            <person name="Satake H."/>
            <person name="Nakayama K."/>
        </authorList>
    </citation>
    <scope>NUCLEOTIDE SEQUENCE</scope>
</reference>
<feature type="non-terminal residue" evidence="1">
    <location>
        <position position="106"/>
    </location>
</feature>